<gene>
    <name evidence="6" type="ORF">LNV07_24660</name>
</gene>
<dbReference type="SUPFAM" id="SSF46785">
    <property type="entry name" value="Winged helix' DNA-binding domain"/>
    <property type="match status" value="1"/>
</dbReference>
<dbReference type="InterPro" id="IPR005119">
    <property type="entry name" value="LysR_subst-bd"/>
</dbReference>
<dbReference type="InterPro" id="IPR036388">
    <property type="entry name" value="WH-like_DNA-bd_sf"/>
</dbReference>
<dbReference type="Gene3D" id="1.10.10.10">
    <property type="entry name" value="Winged helix-like DNA-binding domain superfamily/Winged helix DNA-binding domain"/>
    <property type="match status" value="1"/>
</dbReference>
<proteinExistence type="inferred from homology"/>
<dbReference type="InterPro" id="IPR058163">
    <property type="entry name" value="LysR-type_TF_proteobact-type"/>
</dbReference>
<accession>A0ABT2YML6</accession>
<keyword evidence="3" id="KW-0238">DNA-binding</keyword>
<keyword evidence="2" id="KW-0805">Transcription regulation</keyword>
<dbReference type="EMBL" id="JAJIRN010000014">
    <property type="protein sequence ID" value="MCV2371294.1"/>
    <property type="molecule type" value="Genomic_DNA"/>
</dbReference>
<evidence type="ECO:0000256" key="4">
    <source>
        <dbReference type="ARBA" id="ARBA00023163"/>
    </source>
</evidence>
<evidence type="ECO:0000259" key="5">
    <source>
        <dbReference type="PROSITE" id="PS50931"/>
    </source>
</evidence>
<dbReference type="PANTHER" id="PTHR30537:SF21">
    <property type="entry name" value="HTH-TYPE TRANSCRIPTIONAL REGULATOR SINR-RELATED"/>
    <property type="match status" value="1"/>
</dbReference>
<dbReference type="Gene3D" id="3.40.190.290">
    <property type="match status" value="1"/>
</dbReference>
<evidence type="ECO:0000313" key="7">
    <source>
        <dbReference type="Proteomes" id="UP001209701"/>
    </source>
</evidence>
<evidence type="ECO:0000256" key="2">
    <source>
        <dbReference type="ARBA" id="ARBA00023015"/>
    </source>
</evidence>
<dbReference type="InterPro" id="IPR036390">
    <property type="entry name" value="WH_DNA-bd_sf"/>
</dbReference>
<dbReference type="Pfam" id="PF03466">
    <property type="entry name" value="LysR_substrate"/>
    <property type="match status" value="1"/>
</dbReference>
<dbReference type="PRINTS" id="PR00039">
    <property type="entry name" value="HTHLYSR"/>
</dbReference>
<sequence>MKIENLQDLHVLVETARGGSLTAAARALELTPAATSATLKRLETQLGVRLFERSTRAMRLTDAGQTLLDYASRAMDLLQEGEAQATSDARALRGVIRLAAPPDLTRQVLIPWLNEFQAENPGLQMNLSVAESMQDLVRDKVDLALRMGSLQDSSLVARKLFSTQRVLCAAPAYLRVHGSPETPQDLARHNCLSINVAGRRLTEWRLHKQTGESATVKVQGDRWSNDASLNQQWALAGVGVMFKAQINLQQQLNSGALVRLLPAWAGEEYPIHAVFHSSRFVPTRVRSLVDFLALKFDGTHGELSHNATI</sequence>
<protein>
    <submittedName>
        <fullName evidence="6">LysR family transcriptional regulator</fullName>
    </submittedName>
</protein>
<dbReference type="SUPFAM" id="SSF53850">
    <property type="entry name" value="Periplasmic binding protein-like II"/>
    <property type="match status" value="1"/>
</dbReference>
<name>A0ABT2YML6_9BURK</name>
<evidence type="ECO:0000313" key="6">
    <source>
        <dbReference type="EMBL" id="MCV2371294.1"/>
    </source>
</evidence>
<evidence type="ECO:0000256" key="3">
    <source>
        <dbReference type="ARBA" id="ARBA00023125"/>
    </source>
</evidence>
<feature type="domain" description="HTH lysR-type" evidence="5">
    <location>
        <begin position="4"/>
        <end position="61"/>
    </location>
</feature>
<dbReference type="PANTHER" id="PTHR30537">
    <property type="entry name" value="HTH-TYPE TRANSCRIPTIONAL REGULATOR"/>
    <property type="match status" value="1"/>
</dbReference>
<evidence type="ECO:0000256" key="1">
    <source>
        <dbReference type="ARBA" id="ARBA00009437"/>
    </source>
</evidence>
<keyword evidence="7" id="KW-1185">Reference proteome</keyword>
<comment type="caution">
    <text evidence="6">The sequence shown here is derived from an EMBL/GenBank/DDBJ whole genome shotgun (WGS) entry which is preliminary data.</text>
</comment>
<dbReference type="Pfam" id="PF00126">
    <property type="entry name" value="HTH_1"/>
    <property type="match status" value="1"/>
</dbReference>
<keyword evidence="4" id="KW-0804">Transcription</keyword>
<organism evidence="6 7">
    <name type="scientific">Roseateles oligotrophus</name>
    <dbReference type="NCBI Taxonomy" id="1769250"/>
    <lineage>
        <taxon>Bacteria</taxon>
        <taxon>Pseudomonadati</taxon>
        <taxon>Pseudomonadota</taxon>
        <taxon>Betaproteobacteria</taxon>
        <taxon>Burkholderiales</taxon>
        <taxon>Sphaerotilaceae</taxon>
        <taxon>Roseateles</taxon>
    </lineage>
</organism>
<dbReference type="CDD" id="cd08422">
    <property type="entry name" value="PBP2_CrgA_like"/>
    <property type="match status" value="1"/>
</dbReference>
<dbReference type="RefSeq" id="WP_263573873.1">
    <property type="nucleotide sequence ID" value="NZ_JAJIRN010000014.1"/>
</dbReference>
<dbReference type="InterPro" id="IPR000847">
    <property type="entry name" value="LysR_HTH_N"/>
</dbReference>
<dbReference type="PROSITE" id="PS50931">
    <property type="entry name" value="HTH_LYSR"/>
    <property type="match status" value="1"/>
</dbReference>
<dbReference type="Proteomes" id="UP001209701">
    <property type="component" value="Unassembled WGS sequence"/>
</dbReference>
<comment type="similarity">
    <text evidence="1">Belongs to the LysR transcriptional regulatory family.</text>
</comment>
<reference evidence="6 7" key="1">
    <citation type="submission" date="2021-11" db="EMBL/GenBank/DDBJ databases">
        <authorList>
            <person name="Liang Q."/>
            <person name="Mou H."/>
            <person name="Liu Z."/>
        </authorList>
    </citation>
    <scope>NUCLEOTIDE SEQUENCE [LARGE SCALE GENOMIC DNA]</scope>
    <source>
        <strain evidence="6 7">CHU3</strain>
    </source>
</reference>